<dbReference type="SUPFAM" id="SSF54292">
    <property type="entry name" value="2Fe-2S ferredoxin-like"/>
    <property type="match status" value="1"/>
</dbReference>
<keyword evidence="5" id="KW-0411">Iron-sulfur</keyword>
<organism evidence="8 9">
    <name type="scientific">Psychrosphaera saromensis</name>
    <dbReference type="NCBI Taxonomy" id="716813"/>
    <lineage>
        <taxon>Bacteria</taxon>
        <taxon>Pseudomonadati</taxon>
        <taxon>Pseudomonadota</taxon>
        <taxon>Gammaproteobacteria</taxon>
        <taxon>Alteromonadales</taxon>
        <taxon>Pseudoalteromonadaceae</taxon>
        <taxon>Psychrosphaera</taxon>
    </lineage>
</organism>
<dbReference type="PANTHER" id="PTHR44379">
    <property type="entry name" value="OXIDOREDUCTASE WITH IRON-SULFUR SUBUNIT"/>
    <property type="match status" value="1"/>
</dbReference>
<keyword evidence="1" id="KW-0001">2Fe-2S</keyword>
<keyword evidence="6" id="KW-0830">Ubiquinone</keyword>
<dbReference type="InterPro" id="IPR036884">
    <property type="entry name" value="2Fe-2S-bd_dom_sf"/>
</dbReference>
<dbReference type="GO" id="GO:0051537">
    <property type="term" value="F:2 iron, 2 sulfur cluster binding"/>
    <property type="evidence" value="ECO:0007669"/>
    <property type="project" value="UniProtKB-KW"/>
</dbReference>
<dbReference type="InterPro" id="IPR006058">
    <property type="entry name" value="2Fe2S_fd_BS"/>
</dbReference>
<evidence type="ECO:0000256" key="5">
    <source>
        <dbReference type="ARBA" id="ARBA00023014"/>
    </source>
</evidence>
<dbReference type="Pfam" id="PF00111">
    <property type="entry name" value="Fer2"/>
    <property type="match status" value="1"/>
</dbReference>
<sequence>MITFTVNDETREFSGDPTTPVLWYLRDEMQLTGPKFGCGMGLCGACTIHLNGVAQRSCILPISAISGSKITTIEGLSKDGEHPVQQAWVEHKVPQCGFCQCGQMMQAASLLASNQTPSDEEIVQGMSGNICRCGTYPRIHKAIKSASKTIAGVEYYVPEKAGEKV</sequence>
<evidence type="ECO:0000313" key="8">
    <source>
        <dbReference type="EMBL" id="PQJ54466.1"/>
    </source>
</evidence>
<name>A0A2S7UWV6_9GAMM</name>
<dbReference type="GO" id="GO:0046872">
    <property type="term" value="F:metal ion binding"/>
    <property type="evidence" value="ECO:0007669"/>
    <property type="project" value="UniProtKB-KW"/>
</dbReference>
<protein>
    <submittedName>
        <fullName evidence="8">(2Fe-2S)-binding protein</fullName>
    </submittedName>
</protein>
<dbReference type="RefSeq" id="WP_105052984.1">
    <property type="nucleotide sequence ID" value="NZ_BMYG01000001.1"/>
</dbReference>
<dbReference type="InterPro" id="IPR001041">
    <property type="entry name" value="2Fe-2S_ferredoxin-type"/>
</dbReference>
<keyword evidence="3" id="KW-0560">Oxidoreductase</keyword>
<dbReference type="InterPro" id="IPR036010">
    <property type="entry name" value="2Fe-2S_ferredoxin-like_sf"/>
</dbReference>
<dbReference type="PROSITE" id="PS51085">
    <property type="entry name" value="2FE2S_FER_2"/>
    <property type="match status" value="1"/>
</dbReference>
<evidence type="ECO:0000313" key="9">
    <source>
        <dbReference type="Proteomes" id="UP000239007"/>
    </source>
</evidence>
<comment type="caution">
    <text evidence="8">The sequence shown here is derived from an EMBL/GenBank/DDBJ whole genome shotgun (WGS) entry which is preliminary data.</text>
</comment>
<feature type="domain" description="2Fe-2S ferredoxin-type" evidence="7">
    <location>
        <begin position="1"/>
        <end position="76"/>
    </location>
</feature>
<reference evidence="8 9" key="1">
    <citation type="submission" date="2016-12" db="EMBL/GenBank/DDBJ databases">
        <title>Diversity of luminous bacteria.</title>
        <authorList>
            <person name="Yoshizawa S."/>
            <person name="Kogure K."/>
        </authorList>
    </citation>
    <scope>NUCLEOTIDE SEQUENCE [LARGE SCALE GENOMIC DNA]</scope>
    <source>
        <strain evidence="8 9">SA4-48</strain>
    </source>
</reference>
<dbReference type="SUPFAM" id="SSF47741">
    <property type="entry name" value="CO dehydrogenase ISP C-domain like"/>
    <property type="match status" value="1"/>
</dbReference>
<gene>
    <name evidence="8" type="ORF">BTO11_12935</name>
</gene>
<keyword evidence="2" id="KW-0479">Metal-binding</keyword>
<dbReference type="Gene3D" id="1.10.150.120">
    <property type="entry name" value="[2Fe-2S]-binding domain"/>
    <property type="match status" value="1"/>
</dbReference>
<dbReference type="InterPro" id="IPR051452">
    <property type="entry name" value="Diverse_Oxidoreductases"/>
</dbReference>
<dbReference type="InterPro" id="IPR012675">
    <property type="entry name" value="Beta-grasp_dom_sf"/>
</dbReference>
<dbReference type="Gene3D" id="3.10.20.30">
    <property type="match status" value="1"/>
</dbReference>
<dbReference type="GO" id="GO:0016491">
    <property type="term" value="F:oxidoreductase activity"/>
    <property type="evidence" value="ECO:0007669"/>
    <property type="project" value="UniProtKB-KW"/>
</dbReference>
<dbReference type="CDD" id="cd00207">
    <property type="entry name" value="fer2"/>
    <property type="match status" value="1"/>
</dbReference>
<keyword evidence="4" id="KW-0408">Iron</keyword>
<dbReference type="OrthoDB" id="9775084at2"/>
<evidence type="ECO:0000256" key="1">
    <source>
        <dbReference type="ARBA" id="ARBA00022714"/>
    </source>
</evidence>
<evidence type="ECO:0000256" key="2">
    <source>
        <dbReference type="ARBA" id="ARBA00022723"/>
    </source>
</evidence>
<accession>A0A2S7UWV6</accession>
<dbReference type="EMBL" id="MSCH01000003">
    <property type="protein sequence ID" value="PQJ54466.1"/>
    <property type="molecule type" value="Genomic_DNA"/>
</dbReference>
<proteinExistence type="predicted"/>
<keyword evidence="9" id="KW-1185">Reference proteome</keyword>
<dbReference type="AlphaFoldDB" id="A0A2S7UWV6"/>
<evidence type="ECO:0000256" key="3">
    <source>
        <dbReference type="ARBA" id="ARBA00023002"/>
    </source>
</evidence>
<dbReference type="Proteomes" id="UP000239007">
    <property type="component" value="Unassembled WGS sequence"/>
</dbReference>
<dbReference type="Pfam" id="PF01799">
    <property type="entry name" value="Fer2_2"/>
    <property type="match status" value="1"/>
</dbReference>
<dbReference type="InterPro" id="IPR002888">
    <property type="entry name" value="2Fe-2S-bd"/>
</dbReference>
<dbReference type="PANTHER" id="PTHR44379:SF2">
    <property type="entry name" value="BLR6218 PROTEIN"/>
    <property type="match status" value="1"/>
</dbReference>
<evidence type="ECO:0000259" key="7">
    <source>
        <dbReference type="PROSITE" id="PS51085"/>
    </source>
</evidence>
<evidence type="ECO:0000256" key="6">
    <source>
        <dbReference type="ARBA" id="ARBA00023075"/>
    </source>
</evidence>
<dbReference type="PROSITE" id="PS00197">
    <property type="entry name" value="2FE2S_FER_1"/>
    <property type="match status" value="1"/>
</dbReference>
<dbReference type="FunFam" id="1.10.150.120:FF:000003">
    <property type="entry name" value="Carbon monoxide dehydrogenase, small subunit"/>
    <property type="match status" value="1"/>
</dbReference>
<evidence type="ECO:0000256" key="4">
    <source>
        <dbReference type="ARBA" id="ARBA00023004"/>
    </source>
</evidence>